<dbReference type="InterPro" id="IPR028098">
    <property type="entry name" value="Glyco_trans_4-like_N"/>
</dbReference>
<dbReference type="SUPFAM" id="SSF53756">
    <property type="entry name" value="UDP-Glycosyltransferase/glycogen phosphorylase"/>
    <property type="match status" value="1"/>
</dbReference>
<dbReference type="InterPro" id="IPR050194">
    <property type="entry name" value="Glycosyltransferase_grp1"/>
</dbReference>
<dbReference type="GO" id="GO:0016758">
    <property type="term" value="F:hexosyltransferase activity"/>
    <property type="evidence" value="ECO:0007669"/>
    <property type="project" value="TreeGrafter"/>
</dbReference>
<dbReference type="Proteomes" id="UP000326857">
    <property type="component" value="Unassembled WGS sequence"/>
</dbReference>
<evidence type="ECO:0000259" key="1">
    <source>
        <dbReference type="Pfam" id="PF00534"/>
    </source>
</evidence>
<evidence type="ECO:0000313" key="4">
    <source>
        <dbReference type="Proteomes" id="UP000326857"/>
    </source>
</evidence>
<evidence type="ECO:0008006" key="5">
    <source>
        <dbReference type="Google" id="ProtNLM"/>
    </source>
</evidence>
<evidence type="ECO:0000259" key="2">
    <source>
        <dbReference type="Pfam" id="PF13439"/>
    </source>
</evidence>
<reference evidence="3 4" key="1">
    <citation type="submission" date="2019-09" db="EMBL/GenBank/DDBJ databases">
        <authorList>
            <person name="Dittami M. S."/>
        </authorList>
    </citation>
    <scope>NUCLEOTIDE SEQUENCE [LARGE SCALE GENOMIC DNA]</scope>
    <source>
        <strain evidence="3">SPHINGO391</strain>
    </source>
</reference>
<organism evidence="3 4">
    <name type="scientific">Sphingomonas aurantiaca</name>
    <dbReference type="NCBI Taxonomy" id="185949"/>
    <lineage>
        <taxon>Bacteria</taxon>
        <taxon>Pseudomonadati</taxon>
        <taxon>Pseudomonadota</taxon>
        <taxon>Alphaproteobacteria</taxon>
        <taxon>Sphingomonadales</taxon>
        <taxon>Sphingomonadaceae</taxon>
        <taxon>Sphingomonas</taxon>
    </lineage>
</organism>
<dbReference type="Pfam" id="PF00534">
    <property type="entry name" value="Glycos_transf_1"/>
    <property type="match status" value="1"/>
</dbReference>
<dbReference type="AlphaFoldDB" id="A0A5E7ZFY7"/>
<gene>
    <name evidence="3" type="ORF">SPHINGO391_450160</name>
</gene>
<dbReference type="Gene3D" id="3.40.50.2000">
    <property type="entry name" value="Glycogen Phosphorylase B"/>
    <property type="match status" value="2"/>
</dbReference>
<dbReference type="PANTHER" id="PTHR45947">
    <property type="entry name" value="SULFOQUINOVOSYL TRANSFERASE SQD2"/>
    <property type="match status" value="1"/>
</dbReference>
<dbReference type="EMBL" id="CABVLI010000040">
    <property type="protein sequence ID" value="VVT17919.1"/>
    <property type="molecule type" value="Genomic_DNA"/>
</dbReference>
<feature type="domain" description="Glycosyl transferase family 1" evidence="1">
    <location>
        <begin position="219"/>
        <end position="368"/>
    </location>
</feature>
<name>A0A5E7ZFY7_9SPHN</name>
<protein>
    <recommendedName>
        <fullName evidence="5">Glycosyltransferase involved in cell wall biosynthesis</fullName>
    </recommendedName>
</protein>
<dbReference type="Pfam" id="PF13439">
    <property type="entry name" value="Glyco_transf_4"/>
    <property type="match status" value="1"/>
</dbReference>
<dbReference type="InterPro" id="IPR001296">
    <property type="entry name" value="Glyco_trans_1"/>
</dbReference>
<dbReference type="PANTHER" id="PTHR45947:SF3">
    <property type="entry name" value="SULFOQUINOVOSYL TRANSFERASE SQD2"/>
    <property type="match status" value="1"/>
</dbReference>
<dbReference type="RefSeq" id="WP_199860926.1">
    <property type="nucleotide sequence ID" value="NZ_LR701528.1"/>
</dbReference>
<sequence length="407" mass="43834">MMKILVVSSLYPNAVQRRHGIFIEHRVGHVAGPGDEVRVVAPIPWFPSRHPRFGRYADFASAPKMAVRRGVPITHPRYPVIPKIGMASAPWLMAAALYPRIARLRRTFDFDVIDSYYLYPDGVAAGLLARWFDRPFVMSALGSDVSQIAQHRLERAMILSAIERASATTAVAAALRDALVGLGAPADRTCVVEHGVDLTLFSPPQDRAALRARMGIAAPTILSVGHLIDRKGHDFAIRAIASLPDVRLMIAGDGPCEPALRALAATLGVSGRVDFLGHVDQHRLPELYAAADATASCSDREGIANVLLESLACGTPLVATPVWGSPEVVRVPEAGVLTADRSDAAIADGIARLLSNLPDRAATRTYGERYDWRETGRQHRALLAAAVAGHAANRSGEQKVTKARGML</sequence>
<accession>A0A5E7ZFY7</accession>
<evidence type="ECO:0000313" key="3">
    <source>
        <dbReference type="EMBL" id="VVT17919.1"/>
    </source>
</evidence>
<proteinExistence type="predicted"/>
<feature type="domain" description="Glycosyltransferase subfamily 4-like N-terminal" evidence="2">
    <location>
        <begin position="34"/>
        <end position="199"/>
    </location>
</feature>